<dbReference type="InParanoid" id="A0A7E6CXX6"/>
<feature type="compositionally biased region" description="Polar residues" evidence="2">
    <location>
        <begin position="255"/>
        <end position="264"/>
    </location>
</feature>
<gene>
    <name evidence="5" type="primary">SLC16A4</name>
</gene>
<dbReference type="Proteomes" id="UP000504628">
    <property type="component" value="Chromosome 14"/>
</dbReference>
<dbReference type="GO" id="GO:0008028">
    <property type="term" value="F:monocarboxylic acid transmembrane transporter activity"/>
    <property type="evidence" value="ECO:0007669"/>
    <property type="project" value="TreeGrafter"/>
</dbReference>
<feature type="transmembrane region" description="Helical" evidence="3">
    <location>
        <begin position="119"/>
        <end position="137"/>
    </location>
</feature>
<dbReference type="CTD" id="9122"/>
<evidence type="ECO:0000313" key="4">
    <source>
        <dbReference type="Proteomes" id="UP000504628"/>
    </source>
</evidence>
<feature type="transmembrane region" description="Helical" evidence="3">
    <location>
        <begin position="60"/>
        <end position="80"/>
    </location>
</feature>
<dbReference type="GeneID" id="114489158"/>
<sequence>MPKRAGKGSPYPRALDGGWGWMVVLHFFLVNVFVVGMTKTFAIFFVVFQEEFESSAEQTAWIGSVMASLTFSGGPLASIIGERYGEKTTSLLGAFLVSGGYVISSWATGIPFLLFTMGLLPGLGSALLYQSALLMITKYFKKRLALSTAIARSGMGLAFLLAPFAKAMIDLYGWTGTLVLFGAIMLNMVPSSMLLRPIHVTSENNSDMTDKGGSLSAGGLEAACRPDAPRCSATPASPAGDRALQKAGPAGANAIGSQDQNEEVSNGLNRNRLFLVTKEEHFEPKGILWSCKQLCDMSLFKKPFFCIFTWSLLFSNLAYMVSAFHLVARAKTLGIDVMDASYLVAAAGITEAVSQILSGWVADQNWTKRYHYHKLYLALCGIANLLAPLATTFPLLMTYTVVFAIFCGGYLALILPVLAGCTITPTPTPALSISPACATSSPRPPCSLCPWLSARGAEPRQKERTAIKRGLGKRKAKGARHRKQKKACRNKPLEAKAQKKSVLTCKIRRQAKYG</sequence>
<dbReference type="Gene3D" id="1.20.1250.20">
    <property type="entry name" value="MFS general substrate transporter like domains"/>
    <property type="match status" value="2"/>
</dbReference>
<accession>A0A7E6CXX6</accession>
<feature type="region of interest" description="Disordered" evidence="2">
    <location>
        <begin position="468"/>
        <end position="495"/>
    </location>
</feature>
<feature type="transmembrane region" description="Helical" evidence="3">
    <location>
        <begin position="402"/>
        <end position="423"/>
    </location>
</feature>
<dbReference type="GO" id="GO:0016020">
    <property type="term" value="C:membrane"/>
    <property type="evidence" value="ECO:0007669"/>
    <property type="project" value="UniProtKB-SubCell"/>
</dbReference>
<keyword evidence="3" id="KW-1133">Transmembrane helix</keyword>
<keyword evidence="3" id="KW-0812">Transmembrane</keyword>
<dbReference type="InterPro" id="IPR011701">
    <property type="entry name" value="MFS"/>
</dbReference>
<comment type="subcellular location">
    <subcellularLocation>
        <location evidence="1">Membrane</location>
        <topology evidence="1">Multi-pass membrane protein</topology>
    </subcellularLocation>
</comment>
<dbReference type="SUPFAM" id="SSF103473">
    <property type="entry name" value="MFS general substrate transporter"/>
    <property type="match status" value="1"/>
</dbReference>
<keyword evidence="4" id="KW-1185">Reference proteome</keyword>
<keyword evidence="3" id="KW-0472">Membrane</keyword>
<feature type="transmembrane region" description="Helical" evidence="3">
    <location>
        <begin position="21"/>
        <end position="48"/>
    </location>
</feature>
<reference evidence="5" key="1">
    <citation type="submission" date="2025-08" db="UniProtKB">
        <authorList>
            <consortium name="RefSeq"/>
        </authorList>
    </citation>
    <scope>IDENTIFICATION</scope>
    <source>
        <tissue evidence="5">Muscle</tissue>
    </source>
</reference>
<dbReference type="FunCoup" id="A0A7E6CXX6">
    <property type="interactions" value="62"/>
</dbReference>
<feature type="compositionally biased region" description="Basic residues" evidence="2">
    <location>
        <begin position="470"/>
        <end position="489"/>
    </location>
</feature>
<feature type="transmembrane region" description="Helical" evidence="3">
    <location>
        <begin position="171"/>
        <end position="189"/>
    </location>
</feature>
<proteinExistence type="predicted"/>
<name>A0A7E6CXX6_9CHIR</name>
<dbReference type="OrthoDB" id="2213137at2759"/>
<organism evidence="4 5">
    <name type="scientific">Phyllostomus discolor</name>
    <name type="common">pale spear-nosed bat</name>
    <dbReference type="NCBI Taxonomy" id="89673"/>
    <lineage>
        <taxon>Eukaryota</taxon>
        <taxon>Metazoa</taxon>
        <taxon>Chordata</taxon>
        <taxon>Craniata</taxon>
        <taxon>Vertebrata</taxon>
        <taxon>Euteleostomi</taxon>
        <taxon>Mammalia</taxon>
        <taxon>Eutheria</taxon>
        <taxon>Laurasiatheria</taxon>
        <taxon>Chiroptera</taxon>
        <taxon>Yangochiroptera</taxon>
        <taxon>Phyllostomidae</taxon>
        <taxon>Phyllostominae</taxon>
        <taxon>Phyllostomus</taxon>
    </lineage>
</organism>
<dbReference type="InterPro" id="IPR036259">
    <property type="entry name" value="MFS_trans_sf"/>
</dbReference>
<feature type="region of interest" description="Disordered" evidence="2">
    <location>
        <begin position="226"/>
        <end position="264"/>
    </location>
</feature>
<evidence type="ECO:0000256" key="1">
    <source>
        <dbReference type="ARBA" id="ARBA00004141"/>
    </source>
</evidence>
<feature type="transmembrane region" description="Helical" evidence="3">
    <location>
        <begin position="340"/>
        <end position="363"/>
    </location>
</feature>
<dbReference type="InterPro" id="IPR050327">
    <property type="entry name" value="Proton-linked_MCT"/>
</dbReference>
<feature type="transmembrane region" description="Helical" evidence="3">
    <location>
        <begin position="144"/>
        <end position="165"/>
    </location>
</feature>
<dbReference type="Pfam" id="PF07690">
    <property type="entry name" value="MFS_1"/>
    <property type="match status" value="1"/>
</dbReference>
<feature type="transmembrane region" description="Helical" evidence="3">
    <location>
        <begin position="375"/>
        <end position="396"/>
    </location>
</feature>
<evidence type="ECO:0000256" key="3">
    <source>
        <dbReference type="SAM" id="Phobius"/>
    </source>
</evidence>
<evidence type="ECO:0000256" key="2">
    <source>
        <dbReference type="SAM" id="MobiDB-lite"/>
    </source>
</evidence>
<protein>
    <submittedName>
        <fullName evidence="5">Monocarboxylate transporter 5 isoform X1</fullName>
    </submittedName>
</protein>
<dbReference type="PANTHER" id="PTHR11360:SF14">
    <property type="entry name" value="MONOCARBOXYLATE TRANSPORTER 5"/>
    <property type="match status" value="1"/>
</dbReference>
<feature type="transmembrane region" description="Helical" evidence="3">
    <location>
        <begin position="92"/>
        <end position="113"/>
    </location>
</feature>
<dbReference type="RefSeq" id="XP_035870929.1">
    <property type="nucleotide sequence ID" value="XM_036015036.1"/>
</dbReference>
<feature type="transmembrane region" description="Helical" evidence="3">
    <location>
        <begin position="304"/>
        <end position="328"/>
    </location>
</feature>
<dbReference type="AlphaFoldDB" id="A0A7E6CXX6"/>
<evidence type="ECO:0000313" key="5">
    <source>
        <dbReference type="RefSeq" id="XP_035870929.1"/>
    </source>
</evidence>
<dbReference type="PANTHER" id="PTHR11360">
    <property type="entry name" value="MONOCARBOXYLATE TRANSPORTER"/>
    <property type="match status" value="1"/>
</dbReference>